<dbReference type="Pfam" id="PF03795">
    <property type="entry name" value="YCII"/>
    <property type="match status" value="1"/>
</dbReference>
<dbReference type="EMBL" id="BKAL01000013">
    <property type="protein sequence ID" value="GEP70418.1"/>
    <property type="molecule type" value="Genomic_DNA"/>
</dbReference>
<evidence type="ECO:0000313" key="3">
    <source>
        <dbReference type="EMBL" id="GEP70418.1"/>
    </source>
</evidence>
<comment type="caution">
    <text evidence="3">The sequence shown here is derived from an EMBL/GenBank/DDBJ whole genome shotgun (WGS) entry which is preliminary data.</text>
</comment>
<keyword evidence="4" id="KW-1185">Reference proteome</keyword>
<evidence type="ECO:0000313" key="4">
    <source>
        <dbReference type="Proteomes" id="UP000321798"/>
    </source>
</evidence>
<gene>
    <name evidence="3" type="primary">yciI</name>
    <name evidence="3" type="ORF">CSO01_31330</name>
</gene>
<comment type="similarity">
    <text evidence="1">Belongs to the YciI family.</text>
</comment>
<organism evidence="3 4">
    <name type="scientific">Cellulomonas soli</name>
    <dbReference type="NCBI Taxonomy" id="931535"/>
    <lineage>
        <taxon>Bacteria</taxon>
        <taxon>Bacillati</taxon>
        <taxon>Actinomycetota</taxon>
        <taxon>Actinomycetes</taxon>
        <taxon>Micrococcales</taxon>
        <taxon>Cellulomonadaceae</taxon>
        <taxon>Cellulomonas</taxon>
    </lineage>
</organism>
<protein>
    <recommendedName>
        <fullName evidence="2">YCII-related domain-containing protein</fullName>
    </recommendedName>
</protein>
<accession>A0A512PGT1</accession>
<dbReference type="Proteomes" id="UP000321798">
    <property type="component" value="Unassembled WGS sequence"/>
</dbReference>
<dbReference type="SUPFAM" id="SSF54909">
    <property type="entry name" value="Dimeric alpha+beta barrel"/>
    <property type="match status" value="1"/>
</dbReference>
<name>A0A512PGT1_9CELL</name>
<dbReference type="InterPro" id="IPR011008">
    <property type="entry name" value="Dimeric_a/b-barrel"/>
</dbReference>
<dbReference type="PANTHER" id="PTHR37828">
    <property type="entry name" value="GSR2449 PROTEIN"/>
    <property type="match status" value="1"/>
</dbReference>
<reference evidence="3 4" key="1">
    <citation type="submission" date="2019-07" db="EMBL/GenBank/DDBJ databases">
        <title>Whole genome shotgun sequence of Cellulomonas soli NBRC 109434.</title>
        <authorList>
            <person name="Hosoyama A."/>
            <person name="Uohara A."/>
            <person name="Ohji S."/>
            <person name="Ichikawa N."/>
        </authorList>
    </citation>
    <scope>NUCLEOTIDE SEQUENCE [LARGE SCALE GENOMIC DNA]</scope>
    <source>
        <strain evidence="3 4">NBRC 109434</strain>
    </source>
</reference>
<dbReference type="InterPro" id="IPR005545">
    <property type="entry name" value="YCII"/>
</dbReference>
<feature type="domain" description="YCII-related" evidence="2">
    <location>
        <begin position="1"/>
        <end position="62"/>
    </location>
</feature>
<sequence>MAAHRDFLAVHYASGVFLASGRKEPRTGGVILAQGERTALEDIVAQDPFTAAGAVAYTVTEFIPTTTAPELAHLAVTA</sequence>
<evidence type="ECO:0000259" key="2">
    <source>
        <dbReference type="Pfam" id="PF03795"/>
    </source>
</evidence>
<proteinExistence type="inferred from homology"/>
<dbReference type="PANTHER" id="PTHR37828:SF1">
    <property type="entry name" value="YCII-RELATED DOMAIN-CONTAINING PROTEIN"/>
    <property type="match status" value="1"/>
</dbReference>
<dbReference type="AlphaFoldDB" id="A0A512PGT1"/>
<evidence type="ECO:0000256" key="1">
    <source>
        <dbReference type="ARBA" id="ARBA00007689"/>
    </source>
</evidence>